<dbReference type="SUPFAM" id="SSF49299">
    <property type="entry name" value="PKD domain"/>
    <property type="match status" value="2"/>
</dbReference>
<organism evidence="16 17">
    <name type="scientific">Fulvivirga kasyanovii</name>
    <dbReference type="NCBI Taxonomy" id="396812"/>
    <lineage>
        <taxon>Bacteria</taxon>
        <taxon>Pseudomonadati</taxon>
        <taxon>Bacteroidota</taxon>
        <taxon>Cytophagia</taxon>
        <taxon>Cytophagales</taxon>
        <taxon>Fulvivirgaceae</taxon>
        <taxon>Fulvivirga</taxon>
    </lineage>
</organism>
<evidence type="ECO:0000256" key="12">
    <source>
        <dbReference type="ARBA" id="ARBA00023145"/>
    </source>
</evidence>
<dbReference type="RefSeq" id="WP_155175750.1">
    <property type="nucleotide sequence ID" value="NZ_BAAAFL010000027.1"/>
</dbReference>
<evidence type="ECO:0000256" key="11">
    <source>
        <dbReference type="ARBA" id="ARBA00023049"/>
    </source>
</evidence>
<dbReference type="PRINTS" id="PR00931">
    <property type="entry name" value="MICOLLPTASE"/>
</dbReference>
<dbReference type="Pfam" id="PF08453">
    <property type="entry name" value="Peptidase_M9_N"/>
    <property type="match status" value="1"/>
</dbReference>
<feature type="region of interest" description="Disordered" evidence="13">
    <location>
        <begin position="1015"/>
        <end position="1034"/>
    </location>
</feature>
<dbReference type="Proteomes" id="UP000798808">
    <property type="component" value="Unassembled WGS sequence"/>
</dbReference>
<dbReference type="PROSITE" id="PS50093">
    <property type="entry name" value="PKD"/>
    <property type="match status" value="2"/>
</dbReference>
<dbReference type="SUPFAM" id="SSF49265">
    <property type="entry name" value="Fibronectin type III"/>
    <property type="match status" value="1"/>
</dbReference>
<accession>A0ABW9RXB0</accession>
<evidence type="ECO:0000256" key="5">
    <source>
        <dbReference type="ARBA" id="ARBA00022525"/>
    </source>
</evidence>
<evidence type="ECO:0000256" key="2">
    <source>
        <dbReference type="ARBA" id="ARBA00001947"/>
    </source>
</evidence>
<keyword evidence="11" id="KW-0482">Metalloprotease</keyword>
<comment type="caution">
    <text evidence="16">The sequence shown here is derived from an EMBL/GenBank/DDBJ whole genome shotgun (WGS) entry which is preliminary data.</text>
</comment>
<keyword evidence="6" id="KW-0645">Protease</keyword>
<dbReference type="InterPro" id="IPR036116">
    <property type="entry name" value="FN3_sf"/>
</dbReference>
<evidence type="ECO:0000256" key="6">
    <source>
        <dbReference type="ARBA" id="ARBA00022670"/>
    </source>
</evidence>
<dbReference type="Pfam" id="PF20009">
    <property type="entry name" value="GEVED"/>
    <property type="match status" value="3"/>
</dbReference>
<dbReference type="CDD" id="cd00063">
    <property type="entry name" value="FN3"/>
    <property type="match status" value="1"/>
</dbReference>
<dbReference type="SMART" id="SM00089">
    <property type="entry name" value="PKD"/>
    <property type="match status" value="2"/>
</dbReference>
<evidence type="ECO:0000256" key="3">
    <source>
        <dbReference type="ARBA" id="ARBA00004613"/>
    </source>
</evidence>
<evidence type="ECO:0000259" key="15">
    <source>
        <dbReference type="PROSITE" id="PS50853"/>
    </source>
</evidence>
<dbReference type="InterPro" id="IPR026444">
    <property type="entry name" value="Secre_tail"/>
</dbReference>
<evidence type="ECO:0000256" key="7">
    <source>
        <dbReference type="ARBA" id="ARBA00022723"/>
    </source>
</evidence>
<dbReference type="Pfam" id="PF18962">
    <property type="entry name" value="Por_Secre_tail"/>
    <property type="match status" value="1"/>
</dbReference>
<keyword evidence="9" id="KW-0378">Hydrolase</keyword>
<dbReference type="InterPro" id="IPR045474">
    <property type="entry name" value="GEVED"/>
</dbReference>
<protein>
    <recommendedName>
        <fullName evidence="4">microbial collagenase</fullName>
        <ecNumber evidence="4">3.4.24.3</ecNumber>
    </recommendedName>
</protein>
<dbReference type="InterPro" id="IPR002169">
    <property type="entry name" value="Peptidase_M9A/M9B"/>
</dbReference>
<evidence type="ECO:0000313" key="16">
    <source>
        <dbReference type="EMBL" id="MTI28331.1"/>
    </source>
</evidence>
<keyword evidence="10" id="KW-0862">Zinc</keyword>
<dbReference type="Gene3D" id="1.10.390.20">
    <property type="match status" value="1"/>
</dbReference>
<evidence type="ECO:0000256" key="13">
    <source>
        <dbReference type="SAM" id="MobiDB-lite"/>
    </source>
</evidence>
<gene>
    <name evidence="16" type="ORF">E1163_25465</name>
</gene>
<dbReference type="InterPro" id="IPR035986">
    <property type="entry name" value="PKD_dom_sf"/>
</dbReference>
<feature type="domain" description="PKD" evidence="14">
    <location>
        <begin position="752"/>
        <end position="838"/>
    </location>
</feature>
<evidence type="ECO:0000256" key="9">
    <source>
        <dbReference type="ARBA" id="ARBA00022801"/>
    </source>
</evidence>
<feature type="region of interest" description="Disordered" evidence="13">
    <location>
        <begin position="25"/>
        <end position="58"/>
    </location>
</feature>
<keyword evidence="12" id="KW-0865">Zymogen</keyword>
<comment type="catalytic activity">
    <reaction evidence="1">
        <text>Digestion of native collagen in the triple helical region at Xaa-|-Gly bonds. With synthetic peptides, a preference is shown for Gly at P3 and P1', Pro and Ala at P2 and P2', and hydroxyproline, Ala or Arg at P3'.</text>
        <dbReference type="EC" id="3.4.24.3"/>
    </reaction>
</comment>
<feature type="domain" description="Fibronectin type-III" evidence="15">
    <location>
        <begin position="1217"/>
        <end position="1306"/>
    </location>
</feature>
<feature type="compositionally biased region" description="Basic and acidic residues" evidence="13">
    <location>
        <begin position="30"/>
        <end position="40"/>
    </location>
</feature>
<dbReference type="Pfam" id="PF01752">
    <property type="entry name" value="Peptidase_M9"/>
    <property type="match status" value="1"/>
</dbReference>
<dbReference type="InterPro" id="IPR000601">
    <property type="entry name" value="PKD_dom"/>
</dbReference>
<feature type="domain" description="PKD" evidence="14">
    <location>
        <begin position="986"/>
        <end position="1071"/>
    </location>
</feature>
<proteinExistence type="predicted"/>
<evidence type="ECO:0000259" key="14">
    <source>
        <dbReference type="PROSITE" id="PS50093"/>
    </source>
</evidence>
<dbReference type="NCBIfam" id="TIGR04183">
    <property type="entry name" value="Por_Secre_tail"/>
    <property type="match status" value="1"/>
</dbReference>
<dbReference type="InterPro" id="IPR003961">
    <property type="entry name" value="FN3_dom"/>
</dbReference>
<dbReference type="PROSITE" id="PS50853">
    <property type="entry name" value="FN3"/>
    <property type="match status" value="1"/>
</dbReference>
<evidence type="ECO:0000256" key="8">
    <source>
        <dbReference type="ARBA" id="ARBA00022729"/>
    </source>
</evidence>
<comment type="subcellular location">
    <subcellularLocation>
        <location evidence="3">Secreted</location>
    </subcellularLocation>
</comment>
<dbReference type="Gene3D" id="3.40.30.160">
    <property type="entry name" value="Collagenase ColT, N-terminal domain"/>
    <property type="match status" value="1"/>
</dbReference>
<evidence type="ECO:0000256" key="4">
    <source>
        <dbReference type="ARBA" id="ARBA00012653"/>
    </source>
</evidence>
<keyword evidence="5" id="KW-0964">Secreted</keyword>
<sequence>MLPHKPKFILFVLCLLVQTYSTGQVQQPRTPHDHSHDHCSRMQMANGNKTSKNKNIRPPAAGRIASLSSLKVTQSACPSEAAEWAALSSSELVNQLKMGDYECFGSFFNIESTYAPSIFSNTNMHAVASAMYNLSASYDGTRASGLYGLAYYLHAASYQDFYNDAVSMNSTTVDGYILACEALTDNPNLFLLTEDALDILDEYLILLDFPGLRHKPGVLSLVKKAMTDLAINETWKQLPNDLIRTYASAYNRIFFLMFRGMQDDEYINAVNGDADYFNLIYTISSNTELQNNDEFNFITENAAAEIARAAESPLLIDDVEGLLVDIINNSTRLSTRWLKAIEALNDYGNCAAYNLCENMEELKDELNEMLFPNSYSFDDGKIKVRTPLNEEKVQGLYHAAKQSQSQFFRMLQTDEPVAGDINEVLNIVVFGSKQQYEDYATYLFNIATNNGGMYIERGATFYTWDRTVGVESSLSLEAMFRHEYTHYLQGRYLIPGNWGEGEIYNDSRLVWFEEGMAEFFAGSTETNGIKLLASNANNIANSQGDWPSLNTVLNSSYSSGNYYHYHYGNMVWYNFYMNDFDKIKTFFELTRSNDVAGFDNLVNAMRATGETDFTAFLTEVANGTVEGWEPETNWLDDDYLAMGSEEDIENEFINATGLSSASATLDASAMNRRFRIDASITGSGAANNNADAAQEIGAALDNILLALRKNPLLNNFNYSIGYFKNLDFSTGTPAADIVILGPLKDANVPDTPQPDFTAKNTAAIAGSTVEFNSLSSGYIKSIQWSFPGGSPSSVENETAPVIAYDTPGTYDVTLTVTGSDGSYNELKSSYITIHAKSNLNYCSASGSREDNYVNRVKFGAIDNPSGYQNYSDFTSQVTSLERGASEALTIGTKNSYWDGNAVGAWIDWNADGDFDDTGEEVFNLYGAGPYETVVSTPANAVTGVTTMRIRIGYGSADKIVPCGDDTYIGEVEDYSIVISDDSAPVPMAAFSASKTTVVAGESITFTDQSSNSPTSWSWTFSKGTPESSSEQNPVVTYTTPGVYDVTLTATNGNGSNTKTLNGYITVEEASGYCTSSSERAAYEYIAQVETGNFSNPSDSSKYSDFTHLTVELRQGNNDITLTPGFLDIAFEEYFRVWIDFNQDRDFDDAGELAFDAGTASSSTVTGTITVPETALTGTTRMRVSMQFATAPDACGLIGDGEVEDYSVEILESPTPETPTALTAELTSFTVVTLGWEDNSDNEDGFAIERMSEGGDFEQIGTVAADVTSYINGSLLTNTTYTYRVRAKNGDAFSAYSNTASVTTPDLAYCAADNNISASEQHIKKVAIGTISNSSGYNATGYADYTGQSTNIASVAELTVTPNQATEETKAKAWVDWNRDGDFDDLGEEVLSAGGAGEVYSSAITVPAGTEAGEVVLRVRVAQGATPTACGSIALSEVEDYTLNVEDVVSSTKFGETVSQENVSLYPNPSRQAQFFLSYPERAGELEVTVTSTQGVVIHRQQIPPQAPNNEAFAIKINQPVSGIYLVHIKGKAETIVKKIYFE</sequence>
<dbReference type="Gene3D" id="2.60.40.10">
    <property type="entry name" value="Immunoglobulins"/>
    <property type="match status" value="3"/>
</dbReference>
<dbReference type="Pfam" id="PF00801">
    <property type="entry name" value="PKD"/>
    <property type="match status" value="2"/>
</dbReference>
<comment type="cofactor">
    <cofactor evidence="2">
        <name>Zn(2+)</name>
        <dbReference type="ChEBI" id="CHEBI:29105"/>
    </cofactor>
</comment>
<evidence type="ECO:0000256" key="10">
    <source>
        <dbReference type="ARBA" id="ARBA00022833"/>
    </source>
</evidence>
<evidence type="ECO:0000313" key="17">
    <source>
        <dbReference type="Proteomes" id="UP000798808"/>
    </source>
</evidence>
<name>A0ABW9RXB0_9BACT</name>
<dbReference type="InterPro" id="IPR013661">
    <property type="entry name" value="Peptidase_M9_N_dom"/>
</dbReference>
<dbReference type="CDD" id="cd00146">
    <property type="entry name" value="PKD"/>
    <property type="match status" value="2"/>
</dbReference>
<keyword evidence="17" id="KW-1185">Reference proteome</keyword>
<keyword evidence="7" id="KW-0479">Metal-binding</keyword>
<reference evidence="16 17" key="1">
    <citation type="submission" date="2019-02" db="EMBL/GenBank/DDBJ databases">
        <authorList>
            <person name="Goldberg S.R."/>
            <person name="Haltli B.A."/>
            <person name="Correa H."/>
            <person name="Russell K.G."/>
        </authorList>
    </citation>
    <scope>NUCLEOTIDE SEQUENCE [LARGE SCALE GENOMIC DNA]</scope>
    <source>
        <strain evidence="16 17">JCM 16186</strain>
    </source>
</reference>
<keyword evidence="8" id="KW-0732">Signal</keyword>
<dbReference type="InterPro" id="IPR013783">
    <property type="entry name" value="Ig-like_fold"/>
</dbReference>
<dbReference type="EC" id="3.4.24.3" evidence="4"/>
<dbReference type="EMBL" id="SMLW01000660">
    <property type="protein sequence ID" value="MTI28331.1"/>
    <property type="molecule type" value="Genomic_DNA"/>
</dbReference>
<dbReference type="InterPro" id="IPR022409">
    <property type="entry name" value="PKD/Chitinase_dom"/>
</dbReference>
<evidence type="ECO:0000256" key="1">
    <source>
        <dbReference type="ARBA" id="ARBA00000424"/>
    </source>
</evidence>